<keyword evidence="14 18" id="KW-0961">Cell wall biogenesis/degradation</keyword>
<dbReference type="Pfam" id="PF25087">
    <property type="entry name" value="GMPPB_C"/>
    <property type="match status" value="1"/>
</dbReference>
<evidence type="ECO:0000256" key="17">
    <source>
        <dbReference type="ARBA" id="ARBA00049628"/>
    </source>
</evidence>
<dbReference type="Gene3D" id="3.90.550.10">
    <property type="entry name" value="Spore Coat Polysaccharide Biosynthesis Protein SpsA, Chain A"/>
    <property type="match status" value="1"/>
</dbReference>
<evidence type="ECO:0000256" key="5">
    <source>
        <dbReference type="ARBA" id="ARBA00022679"/>
    </source>
</evidence>
<evidence type="ECO:0000256" key="18">
    <source>
        <dbReference type="HAMAP-Rule" id="MF_01631"/>
    </source>
</evidence>
<feature type="binding site" evidence="18">
    <location>
        <begin position="386"/>
        <end position="387"/>
    </location>
    <ligand>
        <name>acetyl-CoA</name>
        <dbReference type="ChEBI" id="CHEBI:57288"/>
    </ligand>
</feature>
<evidence type="ECO:0000256" key="6">
    <source>
        <dbReference type="ARBA" id="ARBA00022695"/>
    </source>
</evidence>
<comment type="catalytic activity">
    <reaction evidence="15 18">
        <text>alpha-D-glucosamine 1-phosphate + acetyl-CoA = N-acetyl-alpha-D-glucosamine 1-phosphate + CoA + H(+)</text>
        <dbReference type="Rhea" id="RHEA:13725"/>
        <dbReference type="ChEBI" id="CHEBI:15378"/>
        <dbReference type="ChEBI" id="CHEBI:57287"/>
        <dbReference type="ChEBI" id="CHEBI:57288"/>
        <dbReference type="ChEBI" id="CHEBI:57776"/>
        <dbReference type="ChEBI" id="CHEBI:58516"/>
        <dbReference type="EC" id="2.3.1.157"/>
    </reaction>
</comment>
<dbReference type="EMBL" id="JAXAFO010000007">
    <property type="protein sequence ID" value="MDX6848897.1"/>
    <property type="molecule type" value="Genomic_DNA"/>
</dbReference>
<keyword evidence="12 18" id="KW-0511">Multifunctional enzyme</keyword>
<feature type="binding site" evidence="18">
    <location>
        <position position="423"/>
    </location>
    <ligand>
        <name>acetyl-CoA</name>
        <dbReference type="ChEBI" id="CHEBI:57288"/>
    </ligand>
</feature>
<dbReference type="RefSeq" id="WP_302723835.1">
    <property type="nucleotide sequence ID" value="NZ_JAULRU010000705.1"/>
</dbReference>
<evidence type="ECO:0000313" key="22">
    <source>
        <dbReference type="Proteomes" id="UP001273505"/>
    </source>
</evidence>
<keyword evidence="4 18" id="KW-0963">Cytoplasm</keyword>
<feature type="active site" description="Proton acceptor" evidence="18">
    <location>
        <position position="363"/>
    </location>
</feature>
<evidence type="ECO:0000256" key="12">
    <source>
        <dbReference type="ARBA" id="ARBA00023268"/>
    </source>
</evidence>
<evidence type="ECO:0000256" key="3">
    <source>
        <dbReference type="ARBA" id="ARBA00007947"/>
    </source>
</evidence>
<dbReference type="InterPro" id="IPR005882">
    <property type="entry name" value="Bifunctional_GlmU"/>
</dbReference>
<feature type="binding site" evidence="18">
    <location>
        <position position="380"/>
    </location>
    <ligand>
        <name>acetyl-CoA</name>
        <dbReference type="ChEBI" id="CHEBI:57288"/>
    </ligand>
</feature>
<evidence type="ECO:0000256" key="11">
    <source>
        <dbReference type="ARBA" id="ARBA00022984"/>
    </source>
</evidence>
<feature type="binding site" evidence="18">
    <location>
        <position position="103"/>
    </location>
    <ligand>
        <name>Mg(2+)</name>
        <dbReference type="ChEBI" id="CHEBI:18420"/>
    </ligand>
</feature>
<feature type="binding site" evidence="18">
    <location>
        <position position="74"/>
    </location>
    <ligand>
        <name>UDP-N-acetyl-alpha-D-glucosamine</name>
        <dbReference type="ChEBI" id="CHEBI:57705"/>
    </ligand>
</feature>
<keyword evidence="13 18" id="KW-0012">Acyltransferase</keyword>
<dbReference type="Pfam" id="PF12804">
    <property type="entry name" value="NTP_transf_3"/>
    <property type="match status" value="1"/>
</dbReference>
<keyword evidence="8 18" id="KW-0677">Repeat</keyword>
<keyword evidence="11 18" id="KW-0573">Peptidoglycan synthesis</keyword>
<comment type="pathway">
    <text evidence="18">Bacterial outer membrane biogenesis; LPS lipid A biosynthesis.</text>
</comment>
<comment type="catalytic activity">
    <reaction evidence="16 18">
        <text>N-acetyl-alpha-D-glucosamine 1-phosphate + UTP + H(+) = UDP-N-acetyl-alpha-D-glucosamine + diphosphate</text>
        <dbReference type="Rhea" id="RHEA:13509"/>
        <dbReference type="ChEBI" id="CHEBI:15378"/>
        <dbReference type="ChEBI" id="CHEBI:33019"/>
        <dbReference type="ChEBI" id="CHEBI:46398"/>
        <dbReference type="ChEBI" id="CHEBI:57705"/>
        <dbReference type="ChEBI" id="CHEBI:57776"/>
        <dbReference type="EC" id="2.7.7.23"/>
    </reaction>
</comment>
<dbReference type="GO" id="GO:0003977">
    <property type="term" value="F:UDP-N-acetylglucosamine diphosphorylase activity"/>
    <property type="evidence" value="ECO:0007669"/>
    <property type="project" value="UniProtKB-EC"/>
</dbReference>
<protein>
    <recommendedName>
        <fullName evidence="18">Bifunctional protein GlmU</fullName>
    </recommendedName>
    <domain>
        <recommendedName>
            <fullName evidence="18">UDP-N-acetylglucosamine pyrophosphorylase</fullName>
            <ecNumber evidence="18">2.7.7.23</ecNumber>
        </recommendedName>
        <alternativeName>
            <fullName evidence="18">N-acetylglucosamine-1-phosphate uridyltransferase</fullName>
        </alternativeName>
    </domain>
    <domain>
        <recommendedName>
            <fullName evidence="18">Glucosamine-1-phosphate N-acetyltransferase</fullName>
            <ecNumber evidence="18">2.3.1.157</ecNumber>
        </recommendedName>
    </domain>
</protein>
<keyword evidence="10 18" id="KW-0133">Cell shape</keyword>
<feature type="binding site" evidence="18">
    <location>
        <begin position="79"/>
        <end position="80"/>
    </location>
    <ligand>
        <name>UDP-N-acetyl-alpha-D-glucosamine</name>
        <dbReference type="ChEBI" id="CHEBI:57705"/>
    </ligand>
</feature>
<dbReference type="InterPro" id="IPR025877">
    <property type="entry name" value="MobA-like_NTP_Trfase"/>
</dbReference>
<evidence type="ECO:0000256" key="15">
    <source>
        <dbReference type="ARBA" id="ARBA00048247"/>
    </source>
</evidence>
<comment type="caution">
    <text evidence="21">The sequence shown here is derived from an EMBL/GenBank/DDBJ whole genome shotgun (WGS) entry which is preliminary data.</text>
</comment>
<proteinExistence type="inferred from homology"/>
<feature type="binding site" evidence="18">
    <location>
        <position position="377"/>
    </location>
    <ligand>
        <name>UDP-N-acetyl-alpha-D-glucosamine</name>
        <dbReference type="ChEBI" id="CHEBI:57705"/>
    </ligand>
</feature>
<dbReference type="CDD" id="cd03353">
    <property type="entry name" value="LbH_GlmU_C"/>
    <property type="match status" value="1"/>
</dbReference>
<evidence type="ECO:0000259" key="19">
    <source>
        <dbReference type="Pfam" id="PF12804"/>
    </source>
</evidence>
<dbReference type="PANTHER" id="PTHR43584:SF3">
    <property type="entry name" value="BIFUNCTIONAL PROTEIN GLMU"/>
    <property type="match status" value="1"/>
</dbReference>
<feature type="binding site" evidence="18">
    <location>
        <position position="154"/>
    </location>
    <ligand>
        <name>UDP-N-acetyl-alpha-D-glucosamine</name>
        <dbReference type="ChEBI" id="CHEBI:57705"/>
    </ligand>
</feature>
<dbReference type="InterPro" id="IPR050065">
    <property type="entry name" value="GlmU-like"/>
</dbReference>
<comment type="subunit">
    <text evidence="18">Homotrimer.</text>
</comment>
<feature type="binding site" evidence="18">
    <location>
        <position position="227"/>
    </location>
    <ligand>
        <name>UDP-N-acetyl-alpha-D-glucosamine</name>
        <dbReference type="ChEBI" id="CHEBI:57705"/>
    </ligand>
</feature>
<feature type="binding site" evidence="18">
    <location>
        <position position="405"/>
    </location>
    <ligand>
        <name>acetyl-CoA</name>
        <dbReference type="ChEBI" id="CHEBI:57288"/>
    </ligand>
</feature>
<feature type="binding site" evidence="18">
    <location>
        <position position="138"/>
    </location>
    <ligand>
        <name>UDP-N-acetyl-alpha-D-glucosamine</name>
        <dbReference type="ChEBI" id="CHEBI:57705"/>
    </ligand>
</feature>
<comment type="cofactor">
    <cofactor evidence="18">
        <name>Mg(2+)</name>
        <dbReference type="ChEBI" id="CHEBI:18420"/>
    </cofactor>
    <text evidence="18">Binds 1 Mg(2+) ion per subunit.</text>
</comment>
<keyword evidence="5 18" id="KW-0808">Transferase</keyword>
<dbReference type="EC" id="2.7.7.23" evidence="18"/>
<feature type="binding site" evidence="18">
    <location>
        <position position="333"/>
    </location>
    <ligand>
        <name>UDP-N-acetyl-alpha-D-glucosamine</name>
        <dbReference type="ChEBI" id="CHEBI:57705"/>
    </ligand>
</feature>
<dbReference type="CDD" id="cd02540">
    <property type="entry name" value="GT2_GlmU_N_bac"/>
    <property type="match status" value="1"/>
</dbReference>
<name>A0ABU4RXI8_9GAMM</name>
<keyword evidence="22" id="KW-1185">Reference proteome</keyword>
<evidence type="ECO:0000259" key="20">
    <source>
        <dbReference type="Pfam" id="PF25087"/>
    </source>
</evidence>
<feature type="domain" description="Mannose-1-phosphate guanyltransferase C-terminal" evidence="20">
    <location>
        <begin position="272"/>
        <end position="344"/>
    </location>
</feature>
<comment type="pathway">
    <text evidence="18">Nucleotide-sugar biosynthesis; UDP-N-acetyl-alpha-D-glucosamine biosynthesis; UDP-N-acetyl-alpha-D-glucosamine from N-acetyl-alpha-D-glucosamine 1-phosphate: step 1/1.</text>
</comment>
<evidence type="ECO:0000256" key="9">
    <source>
        <dbReference type="ARBA" id="ARBA00022842"/>
    </source>
</evidence>
<feature type="binding site" evidence="18">
    <location>
        <position position="351"/>
    </location>
    <ligand>
        <name>UDP-N-acetyl-alpha-D-glucosamine</name>
        <dbReference type="ChEBI" id="CHEBI:57705"/>
    </ligand>
</feature>
<evidence type="ECO:0000256" key="2">
    <source>
        <dbReference type="ARBA" id="ARBA00007707"/>
    </source>
</evidence>
<evidence type="ECO:0000256" key="4">
    <source>
        <dbReference type="ARBA" id="ARBA00022490"/>
    </source>
</evidence>
<feature type="binding site" evidence="18">
    <location>
        <position position="169"/>
    </location>
    <ligand>
        <name>UDP-N-acetyl-alpha-D-glucosamine</name>
        <dbReference type="ChEBI" id="CHEBI:57705"/>
    </ligand>
</feature>
<evidence type="ECO:0000256" key="8">
    <source>
        <dbReference type="ARBA" id="ARBA00022737"/>
    </source>
</evidence>
<feature type="binding site" evidence="18">
    <location>
        <position position="366"/>
    </location>
    <ligand>
        <name>UDP-N-acetyl-alpha-D-glucosamine</name>
        <dbReference type="ChEBI" id="CHEBI:57705"/>
    </ligand>
</feature>
<feature type="binding site" evidence="18">
    <location>
        <begin position="7"/>
        <end position="10"/>
    </location>
    <ligand>
        <name>UDP-N-acetyl-alpha-D-glucosamine</name>
        <dbReference type="ChEBI" id="CHEBI:57705"/>
    </ligand>
</feature>
<evidence type="ECO:0000256" key="7">
    <source>
        <dbReference type="ARBA" id="ARBA00022723"/>
    </source>
</evidence>
<feature type="region of interest" description="Pyrophosphorylase" evidence="18">
    <location>
        <begin position="1"/>
        <end position="229"/>
    </location>
</feature>
<dbReference type="Proteomes" id="UP001273505">
    <property type="component" value="Unassembled WGS sequence"/>
</dbReference>
<comment type="pathway">
    <text evidence="18">Nucleotide-sugar biosynthesis; UDP-N-acetyl-alpha-D-glucosamine biosynthesis; N-acetyl-alpha-D-glucosamine 1-phosphate from alpha-D-glucosamine 6-phosphate (route II): step 2/2.</text>
</comment>
<comment type="similarity">
    <text evidence="2 18">In the C-terminal section; belongs to the transferase hexapeptide repeat family.</text>
</comment>
<dbReference type="InterPro" id="IPR038009">
    <property type="entry name" value="GlmU_C_LbH"/>
</dbReference>
<feature type="region of interest" description="Linker" evidence="18">
    <location>
        <begin position="230"/>
        <end position="250"/>
    </location>
</feature>
<keyword evidence="7 18" id="KW-0479">Metal-binding</keyword>
<evidence type="ECO:0000256" key="10">
    <source>
        <dbReference type="ARBA" id="ARBA00022960"/>
    </source>
</evidence>
<feature type="region of interest" description="N-acetyltransferase" evidence="18">
    <location>
        <begin position="251"/>
        <end position="455"/>
    </location>
</feature>
<evidence type="ECO:0000256" key="14">
    <source>
        <dbReference type="ARBA" id="ARBA00023316"/>
    </source>
</evidence>
<dbReference type="InterPro" id="IPR011004">
    <property type="entry name" value="Trimer_LpxA-like_sf"/>
</dbReference>
<dbReference type="InterPro" id="IPR001451">
    <property type="entry name" value="Hexapep"/>
</dbReference>
<dbReference type="NCBIfam" id="TIGR01173">
    <property type="entry name" value="glmU"/>
    <property type="match status" value="1"/>
</dbReference>
<keyword evidence="9 18" id="KW-0460">Magnesium</keyword>
<feature type="domain" description="MobA-like NTP transferase" evidence="19">
    <location>
        <begin position="5"/>
        <end position="123"/>
    </location>
</feature>
<feature type="binding site" evidence="18">
    <location>
        <begin position="101"/>
        <end position="103"/>
    </location>
    <ligand>
        <name>UDP-N-acetyl-alpha-D-glucosamine</name>
        <dbReference type="ChEBI" id="CHEBI:57705"/>
    </ligand>
</feature>
<accession>A0ABU4RXI8</accession>
<comment type="similarity">
    <text evidence="3 18">In the N-terminal section; belongs to the N-acetylglucosamine-1-phosphate uridyltransferase family.</text>
</comment>
<evidence type="ECO:0000256" key="16">
    <source>
        <dbReference type="ARBA" id="ARBA00048493"/>
    </source>
</evidence>
<evidence type="ECO:0000256" key="1">
    <source>
        <dbReference type="ARBA" id="ARBA00004496"/>
    </source>
</evidence>
<comment type="function">
    <text evidence="17 18">Catalyzes the last two sequential reactions in the de novo biosynthetic pathway for UDP-N-acetylglucosamine (UDP-GlcNAc). The C-terminal domain catalyzes the transfer of acetyl group from acetyl coenzyme A to glucosamine-1-phosphate (GlcN-1-P) to produce N-acetylglucosamine-1-phosphate (GlcNAc-1-P), which is converted into UDP-GlcNAc by the transfer of uridine 5-monophosphate (from uridine 5-triphosphate), a reaction catalyzed by the N-terminal domain.</text>
</comment>
<dbReference type="HAMAP" id="MF_01631">
    <property type="entry name" value="GlmU"/>
    <property type="match status" value="1"/>
</dbReference>
<dbReference type="EC" id="2.3.1.157" evidence="18"/>
<dbReference type="SUPFAM" id="SSF53448">
    <property type="entry name" value="Nucleotide-diphospho-sugar transferases"/>
    <property type="match status" value="1"/>
</dbReference>
<reference evidence="21 22" key="1">
    <citation type="submission" date="2023-11" db="EMBL/GenBank/DDBJ databases">
        <title>Gilvimarinus fulvus sp. nov., isolated from the surface of Kelp.</title>
        <authorList>
            <person name="Sun Y.Y."/>
            <person name="Gong Y."/>
            <person name="Du Z.J."/>
        </authorList>
    </citation>
    <scope>NUCLEOTIDE SEQUENCE [LARGE SCALE GENOMIC DNA]</scope>
    <source>
        <strain evidence="21 22">SDUM040013</strain>
    </source>
</reference>
<gene>
    <name evidence="18 21" type="primary">glmU</name>
    <name evidence="21" type="ORF">SCD92_05960</name>
</gene>
<sequence>MLDIVILAAGKGTRMRSAKPKVLQTISGLPMVAHVHNAACALLGEKQAPVIVVGHGANEVQDYFADKSVHWAEQTEQLGTGHAVRQALPYLTDLQTTLILYGDVPLIQPETLKALVEKCNSAKLALLTVNLSDPSGYGRIVRDTQDNSIVAIVEEKDASQAQKQIREINTGIMAVPTAKLREWMPKLSNDNAQQEYYLTDIVAMARADGLAIEHCQPQAQWEVDGVNNRHQQAALERQFQLNQANLYMQQGLMLLDPVRFDCRGQLAFGVDVCIDINVVIEGVVELGDGVSIGPNCVIKDSVIAAGTRIEANSMVDGSRVGPHCSVGPYARLRPGSVLQHSAKVGNFVEVKKSVIGQGSKVNHLSYIGDCDMGSGVNIGAGTITCNYDGVNKFKTTIGNDCFVGSNTALVAPVSLADDTSIGAGSTITKNTESNNLAIARARQRNISGWQKPVKK</sequence>
<dbReference type="Pfam" id="PF00132">
    <property type="entry name" value="Hexapep"/>
    <property type="match status" value="1"/>
</dbReference>
<keyword evidence="6 18" id="KW-0548">Nucleotidyltransferase</keyword>
<dbReference type="GO" id="GO:0019134">
    <property type="term" value="F:glucosamine-1-phosphate N-acetyltransferase activity"/>
    <property type="evidence" value="ECO:0007669"/>
    <property type="project" value="UniProtKB-EC"/>
</dbReference>
<organism evidence="21 22">
    <name type="scientific">Gilvimarinus gilvus</name>
    <dbReference type="NCBI Taxonomy" id="3058038"/>
    <lineage>
        <taxon>Bacteria</taxon>
        <taxon>Pseudomonadati</taxon>
        <taxon>Pseudomonadota</taxon>
        <taxon>Gammaproteobacteria</taxon>
        <taxon>Cellvibrionales</taxon>
        <taxon>Cellvibrionaceae</taxon>
        <taxon>Gilvimarinus</taxon>
    </lineage>
</organism>
<feature type="binding site" evidence="18">
    <location>
        <position position="440"/>
    </location>
    <ligand>
        <name>acetyl-CoA</name>
        <dbReference type="ChEBI" id="CHEBI:57288"/>
    </ligand>
</feature>
<comment type="subcellular location">
    <subcellularLocation>
        <location evidence="1 18">Cytoplasm</location>
    </subcellularLocation>
</comment>
<evidence type="ECO:0000313" key="21">
    <source>
        <dbReference type="EMBL" id="MDX6848897.1"/>
    </source>
</evidence>
<feature type="binding site" evidence="18">
    <location>
        <position position="227"/>
    </location>
    <ligand>
        <name>Mg(2+)</name>
        <dbReference type="ChEBI" id="CHEBI:18420"/>
    </ligand>
</feature>
<dbReference type="InterPro" id="IPR029044">
    <property type="entry name" value="Nucleotide-diphossugar_trans"/>
</dbReference>
<dbReference type="InterPro" id="IPR056729">
    <property type="entry name" value="GMPPB_C"/>
</dbReference>
<evidence type="ECO:0000256" key="13">
    <source>
        <dbReference type="ARBA" id="ARBA00023315"/>
    </source>
</evidence>
<dbReference type="PANTHER" id="PTHR43584">
    <property type="entry name" value="NUCLEOTIDYL TRANSFERASE"/>
    <property type="match status" value="1"/>
</dbReference>
<dbReference type="SUPFAM" id="SSF51161">
    <property type="entry name" value="Trimeric LpxA-like enzymes"/>
    <property type="match status" value="1"/>
</dbReference>
<feature type="binding site" evidence="18">
    <location>
        <position position="21"/>
    </location>
    <ligand>
        <name>UDP-N-acetyl-alpha-D-glucosamine</name>
        <dbReference type="ChEBI" id="CHEBI:57705"/>
    </ligand>
</feature>
<dbReference type="Gene3D" id="2.160.10.10">
    <property type="entry name" value="Hexapeptide repeat proteins"/>
    <property type="match status" value="1"/>
</dbReference>